<keyword evidence="2" id="KW-0238">DNA-binding</keyword>
<dbReference type="AlphaFoldDB" id="A0A2A4F302"/>
<dbReference type="InterPro" id="IPR036388">
    <property type="entry name" value="WH-like_DNA-bd_sf"/>
</dbReference>
<dbReference type="PROSITE" id="PS01117">
    <property type="entry name" value="HTH_MARR_1"/>
    <property type="match status" value="1"/>
</dbReference>
<protein>
    <recommendedName>
        <fullName evidence="4">HTH marR-type domain-containing protein</fullName>
    </recommendedName>
</protein>
<gene>
    <name evidence="5" type="ORF">BWP39_09920</name>
</gene>
<dbReference type="InterPro" id="IPR036390">
    <property type="entry name" value="WH_DNA-bd_sf"/>
</dbReference>
<dbReference type="GO" id="GO:0003677">
    <property type="term" value="F:DNA binding"/>
    <property type="evidence" value="ECO:0007669"/>
    <property type="project" value="UniProtKB-KW"/>
</dbReference>
<evidence type="ECO:0000259" key="4">
    <source>
        <dbReference type="PROSITE" id="PS50995"/>
    </source>
</evidence>
<dbReference type="RefSeq" id="WP_096719548.1">
    <property type="nucleotide sequence ID" value="NZ_MTZV01000003.1"/>
</dbReference>
<dbReference type="PANTHER" id="PTHR39515:SF2">
    <property type="entry name" value="HTH-TYPE TRANSCRIPTIONAL REGULATOR RV0880"/>
    <property type="match status" value="1"/>
</dbReference>
<dbReference type="InterPro" id="IPR000835">
    <property type="entry name" value="HTH_MarR-typ"/>
</dbReference>
<dbReference type="GO" id="GO:0003700">
    <property type="term" value="F:DNA-binding transcription factor activity"/>
    <property type="evidence" value="ECO:0007669"/>
    <property type="project" value="InterPro"/>
</dbReference>
<evidence type="ECO:0000313" key="6">
    <source>
        <dbReference type="Proteomes" id="UP000218022"/>
    </source>
</evidence>
<keyword evidence="1" id="KW-0805">Transcription regulation</keyword>
<sequence>MSKKPQDLAELARGTTGALTRRLKAESRNITSLPAPQQAVLARLQLKPDQTSAELAREEVVRPQSMSRTVMQLLDAGFITVHPSPDDGRQRLLRLTPKGNSTIETLRLGKNDWLRQKLHTLDPTQRATIAQAMSLLKSLLETP</sequence>
<accession>A0A2A4F302</accession>
<proteinExistence type="predicted"/>
<dbReference type="PROSITE" id="PS50995">
    <property type="entry name" value="HTH_MARR_2"/>
    <property type="match status" value="1"/>
</dbReference>
<comment type="caution">
    <text evidence="5">The sequence shown here is derived from an EMBL/GenBank/DDBJ whole genome shotgun (WGS) entry which is preliminary data.</text>
</comment>
<keyword evidence="3" id="KW-0804">Transcription</keyword>
<dbReference type="InterPro" id="IPR023187">
    <property type="entry name" value="Tscrpt_reg_MarR-type_CS"/>
</dbReference>
<evidence type="ECO:0000256" key="2">
    <source>
        <dbReference type="ARBA" id="ARBA00023125"/>
    </source>
</evidence>
<dbReference type="SMART" id="SM00347">
    <property type="entry name" value="HTH_MARR"/>
    <property type="match status" value="1"/>
</dbReference>
<dbReference type="InterPro" id="IPR052526">
    <property type="entry name" value="HTH-type_Bedaq_tolerance"/>
</dbReference>
<dbReference type="Gene3D" id="1.10.10.10">
    <property type="entry name" value="Winged helix-like DNA-binding domain superfamily/Winged helix DNA-binding domain"/>
    <property type="match status" value="1"/>
</dbReference>
<dbReference type="EMBL" id="MTZV01000003">
    <property type="protein sequence ID" value="PCE27092.1"/>
    <property type="molecule type" value="Genomic_DNA"/>
</dbReference>
<dbReference type="OrthoDB" id="3215377at2"/>
<dbReference type="Proteomes" id="UP000218022">
    <property type="component" value="Unassembled WGS sequence"/>
</dbReference>
<dbReference type="PANTHER" id="PTHR39515">
    <property type="entry name" value="CONSERVED PROTEIN"/>
    <property type="match status" value="1"/>
</dbReference>
<dbReference type="Pfam" id="PF01047">
    <property type="entry name" value="MarR"/>
    <property type="match status" value="1"/>
</dbReference>
<dbReference type="SUPFAM" id="SSF46785">
    <property type="entry name" value="Winged helix' DNA-binding domain"/>
    <property type="match status" value="1"/>
</dbReference>
<reference evidence="5 6" key="1">
    <citation type="submission" date="2017-01" db="EMBL/GenBank/DDBJ databases">
        <title>Whole-Genome Shotgun Sequencing of Two beta-Proteobacterial Species in Search of the Bulgecin Biosynthetic Cluster.</title>
        <authorList>
            <person name="Horsman M.E."/>
            <person name="Marous D.R."/>
            <person name="Li R."/>
            <person name="Oliver R.A."/>
            <person name="Byun B."/>
            <person name="Emrich S.J."/>
            <person name="Boggess B."/>
            <person name="Townsend C.A."/>
            <person name="Mobashery S."/>
        </authorList>
    </citation>
    <scope>NUCLEOTIDE SEQUENCE [LARGE SCALE GENOMIC DNA]</scope>
    <source>
        <strain evidence="5 6">ATCC 31363</strain>
    </source>
</reference>
<organism evidence="5 6">
    <name type="scientific">Paraburkholderia acidicola</name>
    <dbReference type="NCBI Taxonomy" id="1912599"/>
    <lineage>
        <taxon>Bacteria</taxon>
        <taxon>Pseudomonadati</taxon>
        <taxon>Pseudomonadota</taxon>
        <taxon>Betaproteobacteria</taxon>
        <taxon>Burkholderiales</taxon>
        <taxon>Burkholderiaceae</taxon>
        <taxon>Paraburkholderia</taxon>
    </lineage>
</organism>
<name>A0A2A4F302_9BURK</name>
<feature type="domain" description="HTH marR-type" evidence="4">
    <location>
        <begin position="5"/>
        <end position="141"/>
    </location>
</feature>
<evidence type="ECO:0000313" key="5">
    <source>
        <dbReference type="EMBL" id="PCE27092.1"/>
    </source>
</evidence>
<evidence type="ECO:0000256" key="1">
    <source>
        <dbReference type="ARBA" id="ARBA00023015"/>
    </source>
</evidence>
<evidence type="ECO:0000256" key="3">
    <source>
        <dbReference type="ARBA" id="ARBA00023163"/>
    </source>
</evidence>